<dbReference type="OMA" id="ASWNDER"/>
<evidence type="ECO:0000259" key="3">
    <source>
        <dbReference type="PROSITE" id="PS50054"/>
    </source>
</evidence>
<organism evidence="5 6">
    <name type="scientific">Gonapodya prolifera (strain JEL478)</name>
    <name type="common">Monoblepharis prolifera</name>
    <dbReference type="NCBI Taxonomy" id="1344416"/>
    <lineage>
        <taxon>Eukaryota</taxon>
        <taxon>Fungi</taxon>
        <taxon>Fungi incertae sedis</taxon>
        <taxon>Chytridiomycota</taxon>
        <taxon>Chytridiomycota incertae sedis</taxon>
        <taxon>Monoblepharidomycetes</taxon>
        <taxon>Monoblepharidales</taxon>
        <taxon>Gonapodyaceae</taxon>
        <taxon>Gonapodya</taxon>
    </lineage>
</organism>
<dbReference type="InterPro" id="IPR029021">
    <property type="entry name" value="Prot-tyrosine_phosphatase-like"/>
</dbReference>
<keyword evidence="6" id="KW-1185">Reference proteome</keyword>
<gene>
    <name evidence="5" type="ORF">M427DRAFT_421029</name>
</gene>
<dbReference type="OrthoDB" id="273181at2759"/>
<accession>A0A139A4H0</accession>
<dbReference type="Proteomes" id="UP000070544">
    <property type="component" value="Unassembled WGS sequence"/>
</dbReference>
<protein>
    <submittedName>
        <fullName evidence="5">Phosphatases II</fullName>
    </submittedName>
</protein>
<dbReference type="EMBL" id="KQ965797">
    <property type="protein sequence ID" value="KXS11692.1"/>
    <property type="molecule type" value="Genomic_DNA"/>
</dbReference>
<dbReference type="GO" id="GO:0005737">
    <property type="term" value="C:cytoplasm"/>
    <property type="evidence" value="ECO:0007669"/>
    <property type="project" value="TreeGrafter"/>
</dbReference>
<proteinExistence type="predicted"/>
<dbReference type="InterPro" id="IPR016130">
    <property type="entry name" value="Tyr_Pase_AS"/>
</dbReference>
<keyword evidence="2" id="KW-0904">Protein phosphatase</keyword>
<evidence type="ECO:0000313" key="5">
    <source>
        <dbReference type="EMBL" id="KXS11692.1"/>
    </source>
</evidence>
<dbReference type="AlphaFoldDB" id="A0A139A4H0"/>
<feature type="domain" description="Tyrosine-protein phosphatase" evidence="3">
    <location>
        <begin position="1"/>
        <end position="143"/>
    </location>
</feature>
<dbReference type="PROSITE" id="PS00383">
    <property type="entry name" value="TYR_PHOSPHATASE_1"/>
    <property type="match status" value="1"/>
</dbReference>
<dbReference type="SUPFAM" id="SSF52799">
    <property type="entry name" value="(Phosphotyrosine protein) phosphatases II"/>
    <property type="match status" value="1"/>
</dbReference>
<evidence type="ECO:0000259" key="4">
    <source>
        <dbReference type="PROSITE" id="PS50056"/>
    </source>
</evidence>
<dbReference type="InterPro" id="IPR000387">
    <property type="entry name" value="Tyr_Pase_dom"/>
</dbReference>
<reference evidence="5 6" key="1">
    <citation type="journal article" date="2015" name="Genome Biol. Evol.">
        <title>Phylogenomic analyses indicate that early fungi evolved digesting cell walls of algal ancestors of land plants.</title>
        <authorList>
            <person name="Chang Y."/>
            <person name="Wang S."/>
            <person name="Sekimoto S."/>
            <person name="Aerts A.L."/>
            <person name="Choi C."/>
            <person name="Clum A."/>
            <person name="LaButti K.M."/>
            <person name="Lindquist E.A."/>
            <person name="Yee Ngan C."/>
            <person name="Ohm R.A."/>
            <person name="Salamov A.A."/>
            <person name="Grigoriev I.V."/>
            <person name="Spatafora J.W."/>
            <person name="Berbee M.L."/>
        </authorList>
    </citation>
    <scope>NUCLEOTIDE SEQUENCE [LARGE SCALE GENOMIC DNA]</scope>
    <source>
        <strain evidence="5 6">JEL478</strain>
    </source>
</reference>
<keyword evidence="1" id="KW-0378">Hydrolase</keyword>
<dbReference type="PROSITE" id="PS50054">
    <property type="entry name" value="TYR_PHOSPHATASE_DUAL"/>
    <property type="match status" value="1"/>
</dbReference>
<dbReference type="Pfam" id="PF00782">
    <property type="entry name" value="DSPc"/>
    <property type="match status" value="1"/>
</dbReference>
<dbReference type="InterPro" id="IPR000340">
    <property type="entry name" value="Dual-sp_phosphatase_cat-dom"/>
</dbReference>
<feature type="domain" description="Tyrosine specific protein phosphatases" evidence="4">
    <location>
        <begin position="62"/>
        <end position="131"/>
    </location>
</feature>
<dbReference type="STRING" id="1344416.A0A139A4H0"/>
<dbReference type="InterPro" id="IPR020422">
    <property type="entry name" value="TYR_PHOSPHATASE_DUAL_dom"/>
</dbReference>
<dbReference type="CDD" id="cd14498">
    <property type="entry name" value="DSP"/>
    <property type="match status" value="1"/>
</dbReference>
<evidence type="ECO:0000256" key="1">
    <source>
        <dbReference type="ARBA" id="ARBA00022801"/>
    </source>
</evidence>
<dbReference type="PANTHER" id="PTHR46377">
    <property type="entry name" value="DUAL SPECIFICITY PROTEIN PHOSPHATASE 19"/>
    <property type="match status" value="1"/>
</dbReference>
<sequence>MALVYPPHIHLGPQSSSRPSKLTSLGITHVLSIGHKPASLPLPAPVQHLHLSLLDDLTADLASVIPPAAAFLELASTAGGRALVHCSAGLSRSPSVVAGVLVSQHGLTLKEAMRRVVDARGDAVRPNNGFWKALGELEEGKLGARSYPEPEEGEGLPATAKERIRFLFG</sequence>
<name>A0A139A4H0_GONPJ</name>
<dbReference type="PROSITE" id="PS50056">
    <property type="entry name" value="TYR_PHOSPHATASE_2"/>
    <property type="match status" value="1"/>
</dbReference>
<dbReference type="GO" id="GO:0008579">
    <property type="term" value="F:JUN kinase phosphatase activity"/>
    <property type="evidence" value="ECO:0007669"/>
    <property type="project" value="TreeGrafter"/>
</dbReference>
<dbReference type="PANTHER" id="PTHR46377:SF1">
    <property type="entry name" value="DUAL SPECIFICITY PROTEIN PHOSPHATASE 19"/>
    <property type="match status" value="1"/>
</dbReference>
<evidence type="ECO:0000256" key="2">
    <source>
        <dbReference type="ARBA" id="ARBA00022912"/>
    </source>
</evidence>
<dbReference type="SMART" id="SM00195">
    <property type="entry name" value="DSPc"/>
    <property type="match status" value="1"/>
</dbReference>
<evidence type="ECO:0000313" key="6">
    <source>
        <dbReference type="Proteomes" id="UP000070544"/>
    </source>
</evidence>
<dbReference type="Gene3D" id="3.90.190.10">
    <property type="entry name" value="Protein tyrosine phosphatase superfamily"/>
    <property type="match status" value="1"/>
</dbReference>